<dbReference type="InterPro" id="IPR039204">
    <property type="entry name" value="MRS2-like"/>
</dbReference>
<feature type="compositionally biased region" description="Low complexity" evidence="3">
    <location>
        <begin position="14"/>
        <end position="26"/>
    </location>
</feature>
<keyword evidence="2" id="KW-0460">Magnesium</keyword>
<feature type="compositionally biased region" description="Basic and acidic residues" evidence="3">
    <location>
        <begin position="135"/>
        <end position="146"/>
    </location>
</feature>
<keyword evidence="2" id="KW-0472">Membrane</keyword>
<dbReference type="GO" id="GO:0016020">
    <property type="term" value="C:membrane"/>
    <property type="evidence" value="ECO:0007669"/>
    <property type="project" value="UniProtKB-SubCell"/>
</dbReference>
<feature type="compositionally biased region" description="Basic and acidic residues" evidence="3">
    <location>
        <begin position="93"/>
        <end position="120"/>
    </location>
</feature>
<evidence type="ECO:0000256" key="3">
    <source>
        <dbReference type="SAM" id="MobiDB-lite"/>
    </source>
</evidence>
<feature type="transmembrane region" description="Helical" evidence="2">
    <location>
        <begin position="637"/>
        <end position="657"/>
    </location>
</feature>
<keyword evidence="2" id="KW-1133">Transmembrane helix</keyword>
<comment type="subcellular location">
    <subcellularLocation>
        <location evidence="2">Membrane</location>
        <topology evidence="2">Multi-pass membrane protein</topology>
    </subcellularLocation>
</comment>
<feature type="transmembrane region" description="Helical" evidence="2">
    <location>
        <begin position="604"/>
        <end position="625"/>
    </location>
</feature>
<comment type="function">
    <text evidence="2">Magnesium transporter that may mediate the influx of magnesium.</text>
</comment>
<feature type="region of interest" description="Disordered" evidence="3">
    <location>
        <begin position="1"/>
        <end position="71"/>
    </location>
</feature>
<dbReference type="Gene3D" id="2.40.128.330">
    <property type="match status" value="1"/>
</dbReference>
<organism evidence="4">
    <name type="scientific">Ostreococcus mediterraneus</name>
    <dbReference type="NCBI Taxonomy" id="1486918"/>
    <lineage>
        <taxon>Eukaryota</taxon>
        <taxon>Viridiplantae</taxon>
        <taxon>Chlorophyta</taxon>
        <taxon>Mamiellophyceae</taxon>
        <taxon>Mamiellales</taxon>
        <taxon>Bathycoccaceae</taxon>
        <taxon>Ostreococcus</taxon>
    </lineage>
</organism>
<accession>A0A7S0KG15</accession>
<feature type="region of interest" description="Disordered" evidence="3">
    <location>
        <begin position="494"/>
        <end position="535"/>
    </location>
</feature>
<dbReference type="PANTHER" id="PTHR13890">
    <property type="entry name" value="RNA SPLICING PROTEIN MRS2, MITOCHONDRIAL"/>
    <property type="match status" value="1"/>
</dbReference>
<proteinExistence type="inferred from homology"/>
<feature type="region of interest" description="Disordered" evidence="3">
    <location>
        <begin position="376"/>
        <end position="397"/>
    </location>
</feature>
<keyword evidence="2" id="KW-0406">Ion transport</keyword>
<feature type="compositionally biased region" description="Low complexity" evidence="3">
    <location>
        <begin position="376"/>
        <end position="390"/>
    </location>
</feature>
<dbReference type="GO" id="GO:0015095">
    <property type="term" value="F:magnesium ion transmembrane transporter activity"/>
    <property type="evidence" value="ECO:0007669"/>
    <property type="project" value="TreeGrafter"/>
</dbReference>
<dbReference type="PANTHER" id="PTHR13890:SF31">
    <property type="entry name" value="MAGNESIUM TRANSPORTER MRS2-2-RELATED"/>
    <property type="match status" value="1"/>
</dbReference>
<dbReference type="Gene3D" id="1.20.58.340">
    <property type="entry name" value="Magnesium transport protein CorA, transmembrane region"/>
    <property type="match status" value="1"/>
</dbReference>
<feature type="compositionally biased region" description="Polar residues" evidence="3">
    <location>
        <begin position="168"/>
        <end position="182"/>
    </location>
</feature>
<evidence type="ECO:0000313" key="4">
    <source>
        <dbReference type="EMBL" id="CAD8578893.1"/>
    </source>
</evidence>
<sequence length="666" mass="73348">MTPWTRTNDDDGGASDAASTPSPSSPSRRHRRHNAQGDNTNDFVGADLRDDDLVTRSTTPPIPPLSTAAYEDLRARQRAEAISYEAYEDAEEREVALRSSESEGRGERSGRDRVSRRANGDDGGGGSNDFTQMLDIREEFHDDAERKSKKSSGTLSAAAQRMAKLSYVDQQSAMRSASSSPTRHGANEDLREVMLGKPPKGTGNYDKPSGDALEPVKASAQRKGGKTGWVRLNASGNINRLSLEKSKIAALLRVPMRDLRVLEPSTSDSYSAAMLCRERAIVVNLEQIKVLITSEEVIMTDSQTATVTHFLPELQARLLRKKRLQDEKDAAAALLLPATLSSVDLAGMTSSQSTGAMNTSTAQAQTPTQAVFRGVAAGSTPSASHSPSGSIDLSQPSRAGTEEVFPFEFVALEVALEMVCNSLEVEANKIELDGKPALEALRKQVNNVNLERVRRMKNRLVRITGRVSKVRDEIQRYLDDDSDMRDMYLTRKAKMQNADGLSQHETPPGRARRDQRGGNGHPTTPGRSPLGVHGVHTTDGSHFYDAYDDDKDLQELEDLLETYFTHIDSTFHSLNGLNEYIDDLEDLIEIELDSQRNQLIKLELILTTATLSLTCFSVVVGIFGMNITNDIENKHGMFLLVVILGSFATLGLFLVLLRVCRYYRLF</sequence>
<reference evidence="4" key="1">
    <citation type="submission" date="2021-01" db="EMBL/GenBank/DDBJ databases">
        <authorList>
            <person name="Corre E."/>
            <person name="Pelletier E."/>
            <person name="Niang G."/>
            <person name="Scheremetjew M."/>
            <person name="Finn R."/>
            <person name="Kale V."/>
            <person name="Holt S."/>
            <person name="Cochrane G."/>
            <person name="Meng A."/>
            <person name="Brown T."/>
            <person name="Cohen L."/>
        </authorList>
    </citation>
    <scope>NUCLEOTIDE SEQUENCE</scope>
    <source>
        <strain evidence="4">Clade-D-RCC2572</strain>
    </source>
</reference>
<name>A0A7S0KG15_9CHLO</name>
<comment type="similarity">
    <text evidence="1 2">Belongs to the CorA metal ion transporter (MIT) (TC 1.A.35.5) family.</text>
</comment>
<gene>
    <name evidence="4" type="ORF">OMED0929_LOCUS1975</name>
</gene>
<dbReference type="AlphaFoldDB" id="A0A7S0KG15"/>
<protein>
    <recommendedName>
        <fullName evidence="2">Magnesium transporter</fullName>
    </recommendedName>
</protein>
<feature type="region of interest" description="Disordered" evidence="3">
    <location>
        <begin position="85"/>
        <end position="188"/>
    </location>
</feature>
<evidence type="ECO:0000256" key="2">
    <source>
        <dbReference type="RuleBase" id="RU366041"/>
    </source>
</evidence>
<evidence type="ECO:0000256" key="1">
    <source>
        <dbReference type="ARBA" id="ARBA00007535"/>
    </source>
</evidence>
<dbReference type="EMBL" id="HBEW01002396">
    <property type="protein sequence ID" value="CAD8578893.1"/>
    <property type="molecule type" value="Transcribed_RNA"/>
</dbReference>
<dbReference type="CDD" id="cd12823">
    <property type="entry name" value="Mrs2_Mfm1p-like"/>
    <property type="match status" value="1"/>
</dbReference>
<dbReference type="Pfam" id="PF22099">
    <property type="entry name" value="MRS2-like"/>
    <property type="match status" value="2"/>
</dbReference>
<keyword evidence="2" id="KW-0813">Transport</keyword>
<keyword evidence="2" id="KW-0812">Transmembrane</keyword>